<accession>A0A3L7K3U2</accession>
<keyword evidence="2" id="KW-0240">DNA-directed RNA polymerase</keyword>
<dbReference type="NCBIfam" id="TIGR02395">
    <property type="entry name" value="rpoN_sigma"/>
    <property type="match status" value="1"/>
</dbReference>
<evidence type="ECO:0000259" key="10">
    <source>
        <dbReference type="Pfam" id="PF04963"/>
    </source>
</evidence>
<dbReference type="InterPro" id="IPR038709">
    <property type="entry name" value="RpoN_core-bd_sf"/>
</dbReference>
<comment type="caution">
    <text evidence="11">The sequence shown here is derived from an EMBL/GenBank/DDBJ whole genome shotgun (WGS) entry which is preliminary data.</text>
</comment>
<evidence type="ECO:0000256" key="1">
    <source>
        <dbReference type="ARBA" id="ARBA00008798"/>
    </source>
</evidence>
<keyword evidence="3" id="KW-0808">Transferase</keyword>
<reference evidence="11 12" key="1">
    <citation type="submission" date="2018-10" db="EMBL/GenBank/DDBJ databases">
        <title>Falsibacillus sp. genome draft.</title>
        <authorList>
            <person name="Shi S."/>
        </authorList>
    </citation>
    <scope>NUCLEOTIDE SEQUENCE [LARGE SCALE GENOMIC DNA]</scope>
    <source>
        <strain evidence="11 12">GY 10110</strain>
    </source>
</reference>
<dbReference type="InterPro" id="IPR000394">
    <property type="entry name" value="RNA_pol_sigma_54"/>
</dbReference>
<dbReference type="EMBL" id="RCVZ01000003">
    <property type="protein sequence ID" value="RLQ96681.1"/>
    <property type="molecule type" value="Genomic_DNA"/>
</dbReference>
<name>A0A3L7K3U2_9BACI</name>
<evidence type="ECO:0000259" key="9">
    <source>
        <dbReference type="Pfam" id="PF04552"/>
    </source>
</evidence>
<dbReference type="PANTHER" id="PTHR32248:SF4">
    <property type="entry name" value="RNA POLYMERASE SIGMA-54 FACTOR"/>
    <property type="match status" value="1"/>
</dbReference>
<dbReference type="PIRSF" id="PIRSF000774">
    <property type="entry name" value="RpoN"/>
    <property type="match status" value="1"/>
</dbReference>
<gene>
    <name evidence="11" type="primary">rpoN</name>
    <name evidence="11" type="ORF">D9X91_06140</name>
</gene>
<dbReference type="GO" id="GO:0001216">
    <property type="term" value="F:DNA-binding transcription activator activity"/>
    <property type="evidence" value="ECO:0007669"/>
    <property type="project" value="InterPro"/>
</dbReference>
<dbReference type="OrthoDB" id="9814402at2"/>
<dbReference type="Pfam" id="PF04963">
    <property type="entry name" value="Sigma54_CBD"/>
    <property type="match status" value="1"/>
</dbReference>
<evidence type="ECO:0000256" key="5">
    <source>
        <dbReference type="ARBA" id="ARBA00023015"/>
    </source>
</evidence>
<dbReference type="PROSITE" id="PS00718">
    <property type="entry name" value="SIGMA54_2"/>
    <property type="match status" value="1"/>
</dbReference>
<evidence type="ECO:0000256" key="6">
    <source>
        <dbReference type="ARBA" id="ARBA00023082"/>
    </source>
</evidence>
<sequence length="443" mass="51029">MNLKAGLWQQQTLKLSMTQELSQAIALLQYSTQELVSFLEQKALENPFIQMEAPNIQLMDPRHDRLRKTRIHKPDKTKQEWLEQVARKTTSIQDYLSSQLIMKALSNKQKMIINQLLYNLDSNGYLAASLDEIERAADAAPAEVNQCLRMIQQLEPAGVGARSLQECLMLQLERKGDVPPLAAAIIEDHFQEFAEKKWKPLSKKLSCSMASIQEVSDYIRTLSPRPGAEYSTEPSPYVIPELIVQVIGGSIELRMNDGTIPAIQFQKEYYHELSKIRDPQLKSFIKEKSQDFRFLMKSLRQRHETMMKVGMALVEFQSEFFLKGSKYLKPLTMKQMSEEIQVHESTVSRAVREKYIQTPFGTFELKYFFSAALETDADQTSSNTVKNLISEWIDQEDKGKPISDQMIADQLKREGIRVSRRTVAKYRDQLGILSSSKRKRFDE</sequence>
<evidence type="ECO:0000256" key="8">
    <source>
        <dbReference type="ARBA" id="ARBA00023163"/>
    </source>
</evidence>
<evidence type="ECO:0000313" key="11">
    <source>
        <dbReference type="EMBL" id="RLQ96681.1"/>
    </source>
</evidence>
<evidence type="ECO:0000256" key="3">
    <source>
        <dbReference type="ARBA" id="ARBA00022679"/>
    </source>
</evidence>
<dbReference type="Proteomes" id="UP000276770">
    <property type="component" value="Unassembled WGS sequence"/>
</dbReference>
<dbReference type="GO" id="GO:0016779">
    <property type="term" value="F:nucleotidyltransferase activity"/>
    <property type="evidence" value="ECO:0007669"/>
    <property type="project" value="UniProtKB-KW"/>
</dbReference>
<dbReference type="RefSeq" id="WP_121679702.1">
    <property type="nucleotide sequence ID" value="NZ_RCVZ01000003.1"/>
</dbReference>
<organism evidence="11 12">
    <name type="scientific">Falsibacillus albus</name>
    <dbReference type="NCBI Taxonomy" id="2478915"/>
    <lineage>
        <taxon>Bacteria</taxon>
        <taxon>Bacillati</taxon>
        <taxon>Bacillota</taxon>
        <taxon>Bacilli</taxon>
        <taxon>Bacillales</taxon>
        <taxon>Bacillaceae</taxon>
        <taxon>Falsibacillus</taxon>
    </lineage>
</organism>
<proteinExistence type="inferred from homology"/>
<evidence type="ECO:0000256" key="4">
    <source>
        <dbReference type="ARBA" id="ARBA00022695"/>
    </source>
</evidence>
<dbReference type="GO" id="GO:0003677">
    <property type="term" value="F:DNA binding"/>
    <property type="evidence" value="ECO:0007669"/>
    <property type="project" value="UniProtKB-KW"/>
</dbReference>
<keyword evidence="12" id="KW-1185">Reference proteome</keyword>
<dbReference type="GO" id="GO:0006352">
    <property type="term" value="P:DNA-templated transcription initiation"/>
    <property type="evidence" value="ECO:0007669"/>
    <property type="project" value="InterPro"/>
</dbReference>
<keyword evidence="7" id="KW-0238">DNA-binding</keyword>
<evidence type="ECO:0000313" key="12">
    <source>
        <dbReference type="Proteomes" id="UP000276770"/>
    </source>
</evidence>
<dbReference type="InterPro" id="IPR007634">
    <property type="entry name" value="RNA_pol_sigma_54_DNA-bd"/>
</dbReference>
<dbReference type="PRINTS" id="PR00045">
    <property type="entry name" value="SIGMA54FCT"/>
</dbReference>
<feature type="domain" description="RNA polymerase sigma factor 54 DNA-binding" evidence="9">
    <location>
        <begin position="283"/>
        <end position="440"/>
    </location>
</feature>
<comment type="similarity">
    <text evidence="1">Belongs to the sigma-54 factor family.</text>
</comment>
<dbReference type="InterPro" id="IPR007046">
    <property type="entry name" value="RNA_pol_sigma_54_core-bd"/>
</dbReference>
<evidence type="ECO:0000256" key="7">
    <source>
        <dbReference type="ARBA" id="ARBA00023125"/>
    </source>
</evidence>
<dbReference type="Gene3D" id="1.10.10.60">
    <property type="entry name" value="Homeodomain-like"/>
    <property type="match status" value="1"/>
</dbReference>
<keyword evidence="6" id="KW-0731">Sigma factor</keyword>
<dbReference type="Gene3D" id="1.10.10.1330">
    <property type="entry name" value="RNA polymerase sigma-54 factor, core-binding domain"/>
    <property type="match status" value="1"/>
</dbReference>
<feature type="domain" description="RNA polymerase sigma factor 54 core-binding" evidence="10">
    <location>
        <begin position="82"/>
        <end position="269"/>
    </location>
</feature>
<protein>
    <submittedName>
        <fullName evidence="11">RNA polymerase sigma-54 factor</fullName>
    </submittedName>
</protein>
<keyword evidence="8" id="KW-0804">Transcription</keyword>
<keyword evidence="5" id="KW-0805">Transcription regulation</keyword>
<dbReference type="Pfam" id="PF00309">
    <property type="entry name" value="Sigma54_AID"/>
    <property type="match status" value="1"/>
</dbReference>
<evidence type="ECO:0000256" key="2">
    <source>
        <dbReference type="ARBA" id="ARBA00022478"/>
    </source>
</evidence>
<dbReference type="AlphaFoldDB" id="A0A3L7K3U2"/>
<dbReference type="GO" id="GO:0016987">
    <property type="term" value="F:sigma factor activity"/>
    <property type="evidence" value="ECO:0007669"/>
    <property type="project" value="UniProtKB-KW"/>
</dbReference>
<dbReference type="Pfam" id="PF04552">
    <property type="entry name" value="Sigma54_DBD"/>
    <property type="match status" value="1"/>
</dbReference>
<dbReference type="PROSITE" id="PS50044">
    <property type="entry name" value="SIGMA54_3"/>
    <property type="match status" value="1"/>
</dbReference>
<dbReference type="GO" id="GO:0000428">
    <property type="term" value="C:DNA-directed RNA polymerase complex"/>
    <property type="evidence" value="ECO:0007669"/>
    <property type="project" value="UniProtKB-KW"/>
</dbReference>
<dbReference type="PANTHER" id="PTHR32248">
    <property type="entry name" value="RNA POLYMERASE SIGMA-54 FACTOR"/>
    <property type="match status" value="1"/>
</dbReference>
<keyword evidence="4" id="KW-0548">Nucleotidyltransferase</keyword>